<protein>
    <submittedName>
        <fullName evidence="1">Uncharacterized protein</fullName>
    </submittedName>
</protein>
<sequence length="218" mass="24838">MLQMHHLPIKLHHCCWINLFLLEAIKLSPDRLVIYHKMCTILFLVSHMTAFPASRARYLYALLRGDYIDLSKHFISHILEMHRETHKKIKLPFGCLIQHLVSYIEDSLFEEPPFKLAQPINATIFHQSKSHGVKSGHTPKNISSDNVDDHGVKSEKICPFYRTTNHVSTIILCDHYGTIVRTSSPTIDSSTSVNSLLSHSGYRPEPKLDDLQAAVQGC</sequence>
<name>A0AAD3XUB5_NEPGR</name>
<dbReference type="Proteomes" id="UP001279734">
    <property type="component" value="Unassembled WGS sequence"/>
</dbReference>
<evidence type="ECO:0000313" key="2">
    <source>
        <dbReference type="Proteomes" id="UP001279734"/>
    </source>
</evidence>
<proteinExistence type="predicted"/>
<gene>
    <name evidence="1" type="ORF">Nepgr_018491</name>
</gene>
<accession>A0AAD3XUB5</accession>
<comment type="caution">
    <text evidence="1">The sequence shown here is derived from an EMBL/GenBank/DDBJ whole genome shotgun (WGS) entry which is preliminary data.</text>
</comment>
<reference evidence="1" key="1">
    <citation type="submission" date="2023-05" db="EMBL/GenBank/DDBJ databases">
        <title>Nepenthes gracilis genome sequencing.</title>
        <authorList>
            <person name="Fukushima K."/>
        </authorList>
    </citation>
    <scope>NUCLEOTIDE SEQUENCE</scope>
    <source>
        <strain evidence="1">SING2019-196</strain>
    </source>
</reference>
<organism evidence="1 2">
    <name type="scientific">Nepenthes gracilis</name>
    <name type="common">Slender pitcher plant</name>
    <dbReference type="NCBI Taxonomy" id="150966"/>
    <lineage>
        <taxon>Eukaryota</taxon>
        <taxon>Viridiplantae</taxon>
        <taxon>Streptophyta</taxon>
        <taxon>Embryophyta</taxon>
        <taxon>Tracheophyta</taxon>
        <taxon>Spermatophyta</taxon>
        <taxon>Magnoliopsida</taxon>
        <taxon>eudicotyledons</taxon>
        <taxon>Gunneridae</taxon>
        <taxon>Pentapetalae</taxon>
        <taxon>Caryophyllales</taxon>
        <taxon>Nepenthaceae</taxon>
        <taxon>Nepenthes</taxon>
    </lineage>
</organism>
<dbReference type="AlphaFoldDB" id="A0AAD3XUB5"/>
<dbReference type="EMBL" id="BSYO01000016">
    <property type="protein sequence ID" value="GMH16650.1"/>
    <property type="molecule type" value="Genomic_DNA"/>
</dbReference>
<evidence type="ECO:0000313" key="1">
    <source>
        <dbReference type="EMBL" id="GMH16650.1"/>
    </source>
</evidence>
<keyword evidence="2" id="KW-1185">Reference proteome</keyword>